<keyword evidence="3" id="KW-1185">Reference proteome</keyword>
<dbReference type="AlphaFoldDB" id="A0A4Y7T787"/>
<proteinExistence type="predicted"/>
<evidence type="ECO:0008006" key="4">
    <source>
        <dbReference type="Google" id="ProtNLM"/>
    </source>
</evidence>
<dbReference type="EMBL" id="QPFP01000027">
    <property type="protein sequence ID" value="TEB29409.1"/>
    <property type="molecule type" value="Genomic_DNA"/>
</dbReference>
<name>A0A4Y7T787_COPMI</name>
<keyword evidence="1" id="KW-1133">Transmembrane helix</keyword>
<evidence type="ECO:0000313" key="2">
    <source>
        <dbReference type="EMBL" id="TEB29409.1"/>
    </source>
</evidence>
<feature type="transmembrane region" description="Helical" evidence="1">
    <location>
        <begin position="7"/>
        <end position="31"/>
    </location>
</feature>
<evidence type="ECO:0000256" key="1">
    <source>
        <dbReference type="SAM" id="Phobius"/>
    </source>
</evidence>
<reference evidence="2 3" key="1">
    <citation type="journal article" date="2019" name="Nat. Ecol. Evol.">
        <title>Megaphylogeny resolves global patterns of mushroom evolution.</title>
        <authorList>
            <person name="Varga T."/>
            <person name="Krizsan K."/>
            <person name="Foldi C."/>
            <person name="Dima B."/>
            <person name="Sanchez-Garcia M."/>
            <person name="Sanchez-Ramirez S."/>
            <person name="Szollosi G.J."/>
            <person name="Szarkandi J.G."/>
            <person name="Papp V."/>
            <person name="Albert L."/>
            <person name="Andreopoulos W."/>
            <person name="Angelini C."/>
            <person name="Antonin V."/>
            <person name="Barry K.W."/>
            <person name="Bougher N.L."/>
            <person name="Buchanan P."/>
            <person name="Buyck B."/>
            <person name="Bense V."/>
            <person name="Catcheside P."/>
            <person name="Chovatia M."/>
            <person name="Cooper J."/>
            <person name="Damon W."/>
            <person name="Desjardin D."/>
            <person name="Finy P."/>
            <person name="Geml J."/>
            <person name="Haridas S."/>
            <person name="Hughes K."/>
            <person name="Justo A."/>
            <person name="Karasinski D."/>
            <person name="Kautmanova I."/>
            <person name="Kiss B."/>
            <person name="Kocsube S."/>
            <person name="Kotiranta H."/>
            <person name="LaButti K.M."/>
            <person name="Lechner B.E."/>
            <person name="Liimatainen K."/>
            <person name="Lipzen A."/>
            <person name="Lukacs Z."/>
            <person name="Mihaltcheva S."/>
            <person name="Morgado L.N."/>
            <person name="Niskanen T."/>
            <person name="Noordeloos M.E."/>
            <person name="Ohm R.A."/>
            <person name="Ortiz-Santana B."/>
            <person name="Ovrebo C."/>
            <person name="Racz N."/>
            <person name="Riley R."/>
            <person name="Savchenko A."/>
            <person name="Shiryaev A."/>
            <person name="Soop K."/>
            <person name="Spirin V."/>
            <person name="Szebenyi C."/>
            <person name="Tomsovsky M."/>
            <person name="Tulloss R.E."/>
            <person name="Uehling J."/>
            <person name="Grigoriev I.V."/>
            <person name="Vagvolgyi C."/>
            <person name="Papp T."/>
            <person name="Martin F.M."/>
            <person name="Miettinen O."/>
            <person name="Hibbett D.S."/>
            <person name="Nagy L.G."/>
        </authorList>
    </citation>
    <scope>NUCLEOTIDE SEQUENCE [LARGE SCALE GENOMIC DNA]</scope>
    <source>
        <strain evidence="2 3">FP101781</strain>
    </source>
</reference>
<organism evidence="2 3">
    <name type="scientific">Coprinellus micaceus</name>
    <name type="common">Glistening ink-cap mushroom</name>
    <name type="synonym">Coprinus micaceus</name>
    <dbReference type="NCBI Taxonomy" id="71717"/>
    <lineage>
        <taxon>Eukaryota</taxon>
        <taxon>Fungi</taxon>
        <taxon>Dikarya</taxon>
        <taxon>Basidiomycota</taxon>
        <taxon>Agaricomycotina</taxon>
        <taxon>Agaricomycetes</taxon>
        <taxon>Agaricomycetidae</taxon>
        <taxon>Agaricales</taxon>
        <taxon>Agaricineae</taxon>
        <taxon>Psathyrellaceae</taxon>
        <taxon>Coprinellus</taxon>
    </lineage>
</organism>
<comment type="caution">
    <text evidence="2">The sequence shown here is derived from an EMBL/GenBank/DDBJ whole genome shotgun (WGS) entry which is preliminary data.</text>
</comment>
<gene>
    <name evidence="2" type="ORF">FA13DRAFT_1793096</name>
</gene>
<feature type="transmembrane region" description="Helical" evidence="1">
    <location>
        <begin position="43"/>
        <end position="68"/>
    </location>
</feature>
<keyword evidence="1" id="KW-0812">Transmembrane</keyword>
<protein>
    <recommendedName>
        <fullName evidence="4">MARVEL domain-containing protein</fullName>
    </recommendedName>
</protein>
<sequence>MVDVKKLLPLVRMGVFGGVCLLSLIVFALSAHVISYTSSFRGYYYTFTALSLATSILTLLSLPALYVISIKRQGAFTSYVAVEVAWCWFLWIIGGLCSEAQVIEAFSFLNWLAIMGYTVTLLAFAIMLHMRGHTNVWQSDVSTFDWNAPNVKVSQQPYPGGGVVPEKIVAGGIAPQQHVVYPQQDQYPPQNVHVGGLASPQSTGQTVFVGAPAGGVPHQPQV</sequence>
<accession>A0A4Y7T787</accession>
<dbReference type="Proteomes" id="UP000298030">
    <property type="component" value="Unassembled WGS sequence"/>
</dbReference>
<evidence type="ECO:0000313" key="3">
    <source>
        <dbReference type="Proteomes" id="UP000298030"/>
    </source>
</evidence>
<feature type="transmembrane region" description="Helical" evidence="1">
    <location>
        <begin position="108"/>
        <end position="128"/>
    </location>
</feature>
<dbReference type="OrthoDB" id="3364107at2759"/>
<keyword evidence="1" id="KW-0472">Membrane</keyword>
<dbReference type="STRING" id="71717.A0A4Y7T787"/>
<feature type="transmembrane region" description="Helical" evidence="1">
    <location>
        <begin position="75"/>
        <end position="96"/>
    </location>
</feature>